<organism evidence="10 11">
    <name type="scientific">Myxacorys almedinensis A</name>
    <dbReference type="NCBI Taxonomy" id="2690445"/>
    <lineage>
        <taxon>Bacteria</taxon>
        <taxon>Bacillati</taxon>
        <taxon>Cyanobacteriota</taxon>
        <taxon>Cyanophyceae</taxon>
        <taxon>Leptolyngbyales</taxon>
        <taxon>Leptolyngbyaceae</taxon>
        <taxon>Myxacorys</taxon>
        <taxon>Myxacorys almedinensis</taxon>
    </lineage>
</organism>
<dbReference type="GO" id="GO:0009103">
    <property type="term" value="P:lipopolysaccharide biosynthetic process"/>
    <property type="evidence" value="ECO:0007669"/>
    <property type="project" value="UniProtKB-ARBA"/>
</dbReference>
<feature type="domain" description="Glycosyltransferase RgtA/B/C/D-like" evidence="9">
    <location>
        <begin position="85"/>
        <end position="234"/>
    </location>
</feature>
<keyword evidence="11" id="KW-1185">Reference proteome</keyword>
<sequence>MNHDWSGRRSDLSKRLKTLLPFLPPPSSLLPYFTLLFWVLPLVLVRSPQQSLMAHDEGIYAMQARSLLLTGDWVTPQWGEGYSFDRTIGIQWLIAGCYWLFGTSEGTARLSSAISWILSVLLTYRIGCFLLNPRLAWLGAAIFSVIPLVVQYGRLATQDAVLVLIELVGIWALLEAGGNKRPFWYILAGSTFGVGFLIKGFMVIPAAIALLPYTIRHRHLLNPWLYGGLALGAIPPIGWMVAAVRQYGSLAPLEQLFGKLFHLGGQTYLGAGRFYYVWNIPANGFPWVFFAVGGVGLVLQNHRFRDLVKSNQAGLLLVGYPLILLAELTSFGTKTHYYPLQLMPFVGLLGAIALDHLVGLHHMAHPRRFITGLNLLIGGLAIIVLALVIGAQTPPLQNRWGNLAERGTLIGVIVGLGWLGTAISGLVRASQQWMAGLLLTSWLALATMNLTGLWGNYSPNLKTALQQPQVQAVLRSQPIDFVVEPDGLNRRDRKTYLLLNFYTPNIGAFSTQRQDAYAWIDPNLAKLPHPNDEIMATVEGWQLVERK</sequence>
<comment type="subcellular location">
    <subcellularLocation>
        <location evidence="1">Cell membrane</location>
        <topology evidence="1">Multi-pass membrane protein</topology>
    </subcellularLocation>
</comment>
<dbReference type="GO" id="GO:0005886">
    <property type="term" value="C:plasma membrane"/>
    <property type="evidence" value="ECO:0007669"/>
    <property type="project" value="UniProtKB-SubCell"/>
</dbReference>
<dbReference type="AlphaFoldDB" id="A0A8J8CML1"/>
<evidence type="ECO:0000256" key="6">
    <source>
        <dbReference type="ARBA" id="ARBA00022989"/>
    </source>
</evidence>
<feature type="transmembrane region" description="Helical" evidence="8">
    <location>
        <begin position="409"/>
        <end position="427"/>
    </location>
</feature>
<feature type="transmembrane region" description="Helical" evidence="8">
    <location>
        <begin position="313"/>
        <end position="331"/>
    </location>
</feature>
<dbReference type="Pfam" id="PF13231">
    <property type="entry name" value="PMT_2"/>
    <property type="match status" value="1"/>
</dbReference>
<keyword evidence="6 8" id="KW-1133">Transmembrane helix</keyword>
<protein>
    <submittedName>
        <fullName evidence="10">4-amino-4-deoxy-L-arabinose transferase</fullName>
    </submittedName>
</protein>
<evidence type="ECO:0000256" key="4">
    <source>
        <dbReference type="ARBA" id="ARBA00022679"/>
    </source>
</evidence>
<dbReference type="PANTHER" id="PTHR33908:SF3">
    <property type="entry name" value="UNDECAPRENYL PHOSPHATE-ALPHA-4-AMINO-4-DEOXY-L-ARABINOSE ARABINOSYL TRANSFERASE"/>
    <property type="match status" value="1"/>
</dbReference>
<dbReference type="EMBL" id="WVIE01000020">
    <property type="protein sequence ID" value="NDJ18800.1"/>
    <property type="molecule type" value="Genomic_DNA"/>
</dbReference>
<keyword evidence="2" id="KW-1003">Cell membrane</keyword>
<evidence type="ECO:0000256" key="1">
    <source>
        <dbReference type="ARBA" id="ARBA00004651"/>
    </source>
</evidence>
<feature type="transmembrane region" description="Helical" evidence="8">
    <location>
        <begin position="337"/>
        <end position="357"/>
    </location>
</feature>
<feature type="transmembrane region" description="Helical" evidence="8">
    <location>
        <begin position="434"/>
        <end position="457"/>
    </location>
</feature>
<dbReference type="PANTHER" id="PTHR33908">
    <property type="entry name" value="MANNOSYLTRANSFERASE YKCB-RELATED"/>
    <property type="match status" value="1"/>
</dbReference>
<evidence type="ECO:0000256" key="5">
    <source>
        <dbReference type="ARBA" id="ARBA00022692"/>
    </source>
</evidence>
<evidence type="ECO:0000313" key="11">
    <source>
        <dbReference type="Proteomes" id="UP000646053"/>
    </source>
</evidence>
<keyword evidence="3" id="KW-0328">Glycosyltransferase</keyword>
<feature type="transmembrane region" description="Helical" evidence="8">
    <location>
        <begin position="183"/>
        <end position="211"/>
    </location>
</feature>
<comment type="caution">
    <text evidence="10">The sequence shown here is derived from an EMBL/GenBank/DDBJ whole genome shotgun (WGS) entry which is preliminary data.</text>
</comment>
<evidence type="ECO:0000256" key="7">
    <source>
        <dbReference type="ARBA" id="ARBA00023136"/>
    </source>
</evidence>
<dbReference type="GO" id="GO:0010041">
    <property type="term" value="P:response to iron(III) ion"/>
    <property type="evidence" value="ECO:0007669"/>
    <property type="project" value="TreeGrafter"/>
</dbReference>
<evidence type="ECO:0000259" key="9">
    <source>
        <dbReference type="Pfam" id="PF13231"/>
    </source>
</evidence>
<evidence type="ECO:0000256" key="3">
    <source>
        <dbReference type="ARBA" id="ARBA00022676"/>
    </source>
</evidence>
<keyword evidence="4 10" id="KW-0808">Transferase</keyword>
<dbReference type="GO" id="GO:0016763">
    <property type="term" value="F:pentosyltransferase activity"/>
    <property type="evidence" value="ECO:0007669"/>
    <property type="project" value="TreeGrafter"/>
</dbReference>
<feature type="transmembrane region" description="Helical" evidence="8">
    <location>
        <begin position="29"/>
        <end position="45"/>
    </location>
</feature>
<keyword evidence="5 8" id="KW-0812">Transmembrane</keyword>
<feature type="transmembrane region" description="Helical" evidence="8">
    <location>
        <begin position="160"/>
        <end position="176"/>
    </location>
</feature>
<accession>A0A8J8CML1</accession>
<reference evidence="10" key="1">
    <citation type="submission" date="2019-12" db="EMBL/GenBank/DDBJ databases">
        <title>High-Quality draft genome sequences of three cyanobacteria isolated from the limestone walls of the Old Cathedral of Coimbra.</title>
        <authorList>
            <person name="Tiago I."/>
            <person name="Soares F."/>
            <person name="Portugal A."/>
        </authorList>
    </citation>
    <scope>NUCLEOTIDE SEQUENCE</scope>
    <source>
        <strain evidence="10">A</strain>
    </source>
</reference>
<name>A0A8J8CML1_9CYAN</name>
<feature type="transmembrane region" description="Helical" evidence="8">
    <location>
        <begin position="135"/>
        <end position="154"/>
    </location>
</feature>
<evidence type="ECO:0000256" key="8">
    <source>
        <dbReference type="SAM" id="Phobius"/>
    </source>
</evidence>
<dbReference type="InterPro" id="IPR050297">
    <property type="entry name" value="LipidA_mod_glycosyltrf_83"/>
</dbReference>
<feature type="transmembrane region" description="Helical" evidence="8">
    <location>
        <begin position="369"/>
        <end position="389"/>
    </location>
</feature>
<dbReference type="InterPro" id="IPR038731">
    <property type="entry name" value="RgtA/B/C-like"/>
</dbReference>
<evidence type="ECO:0000313" key="10">
    <source>
        <dbReference type="EMBL" id="NDJ18800.1"/>
    </source>
</evidence>
<feature type="transmembrane region" description="Helical" evidence="8">
    <location>
        <begin position="223"/>
        <end position="244"/>
    </location>
</feature>
<dbReference type="RefSeq" id="WP_162424328.1">
    <property type="nucleotide sequence ID" value="NZ_WVIE01000020.1"/>
</dbReference>
<proteinExistence type="predicted"/>
<gene>
    <name evidence="10" type="ORF">GS601_16135</name>
</gene>
<keyword evidence="7 8" id="KW-0472">Membrane</keyword>
<feature type="transmembrane region" description="Helical" evidence="8">
    <location>
        <begin position="284"/>
        <end position="301"/>
    </location>
</feature>
<evidence type="ECO:0000256" key="2">
    <source>
        <dbReference type="ARBA" id="ARBA00022475"/>
    </source>
</evidence>
<dbReference type="Proteomes" id="UP000646053">
    <property type="component" value="Unassembled WGS sequence"/>
</dbReference>